<dbReference type="PIRSF" id="PIRSF018957">
    <property type="entry name" value="UCP018957"/>
    <property type="match status" value="1"/>
</dbReference>
<dbReference type="Pfam" id="PF08819">
    <property type="entry name" value="DUF1802"/>
    <property type="match status" value="1"/>
</dbReference>
<evidence type="ECO:0008006" key="3">
    <source>
        <dbReference type="Google" id="ProtNLM"/>
    </source>
</evidence>
<reference evidence="1 2" key="1">
    <citation type="submission" date="2018-09" db="EMBL/GenBank/DDBJ databases">
        <title>Complete genome sequence of Euzebya sp. DY32-46 isolated from seawater of Pacific Ocean.</title>
        <authorList>
            <person name="Xu L."/>
            <person name="Wu Y.-H."/>
            <person name="Xu X.-W."/>
        </authorList>
    </citation>
    <scope>NUCLEOTIDE SEQUENCE [LARGE SCALE GENOMIC DNA]</scope>
    <source>
        <strain evidence="1 2">DY32-46</strain>
    </source>
</reference>
<keyword evidence="2" id="KW-1185">Reference proteome</keyword>
<name>A0A346XYE3_9ACTN</name>
<gene>
    <name evidence="1" type="ORF">DVS28_a2560</name>
</gene>
<organism evidence="1 2">
    <name type="scientific">Euzebya pacifica</name>
    <dbReference type="NCBI Taxonomy" id="1608957"/>
    <lineage>
        <taxon>Bacteria</taxon>
        <taxon>Bacillati</taxon>
        <taxon>Actinomycetota</taxon>
        <taxon>Nitriliruptoria</taxon>
        <taxon>Euzebyales</taxon>
    </lineage>
</organism>
<protein>
    <recommendedName>
        <fullName evidence="3">DUF1802 family protein</fullName>
    </recommendedName>
</protein>
<dbReference type="AlphaFoldDB" id="A0A346XYE3"/>
<dbReference type="InterPro" id="IPR014923">
    <property type="entry name" value="DUF1802"/>
</dbReference>
<dbReference type="InterPro" id="IPR008307">
    <property type="entry name" value="UCP018957"/>
</dbReference>
<accession>A0A346XYE3</accession>
<evidence type="ECO:0000313" key="2">
    <source>
        <dbReference type="Proteomes" id="UP000264006"/>
    </source>
</evidence>
<sequence length="202" mass="22367">MDTDISTADTAPTGPTATTTVSLKEWGAAIHALLQGRQQILLRKGGIHEKAFAAPEDDGGFLLFPTVAHTHAERTRPEHHDLLGPGDRDATDDRLVVRAGVHVVDVVEVVRPEWLPELDDLHIWTAESIRTDRVEFRPKHPLQILVVQAIELPEPIVLPRLDAYGGCKSWIDVHVEWDGSGRVVEDLESLVRVSQRVRSTVG</sequence>
<dbReference type="EMBL" id="CP031165">
    <property type="protein sequence ID" value="AXV07240.1"/>
    <property type="molecule type" value="Genomic_DNA"/>
</dbReference>
<dbReference type="KEGG" id="euz:DVS28_a2560"/>
<dbReference type="RefSeq" id="WP_216826000.1">
    <property type="nucleotide sequence ID" value="NZ_CP031165.1"/>
</dbReference>
<dbReference type="Proteomes" id="UP000264006">
    <property type="component" value="Chromosome"/>
</dbReference>
<evidence type="ECO:0000313" key="1">
    <source>
        <dbReference type="EMBL" id="AXV07240.1"/>
    </source>
</evidence>
<proteinExistence type="predicted"/>